<evidence type="ECO:0000313" key="2">
    <source>
        <dbReference type="Proteomes" id="UP000033097"/>
    </source>
</evidence>
<organism evidence="1 2">
    <name type="scientific">Methanosarcina mazei S-6</name>
    <dbReference type="NCBI Taxonomy" id="213585"/>
    <lineage>
        <taxon>Archaea</taxon>
        <taxon>Methanobacteriati</taxon>
        <taxon>Methanobacteriota</taxon>
        <taxon>Stenosarchaea group</taxon>
        <taxon>Methanomicrobia</taxon>
        <taxon>Methanosarcinales</taxon>
        <taxon>Methanosarcinaceae</taxon>
        <taxon>Methanosarcina</taxon>
    </lineage>
</organism>
<evidence type="ECO:0000313" key="1">
    <source>
        <dbReference type="EMBL" id="AKB64225.1"/>
    </source>
</evidence>
<accession>A0A0E3RIC9</accession>
<gene>
    <name evidence="1" type="ORF">MSMAS_1029</name>
</gene>
<dbReference type="AlphaFoldDB" id="A0A0E3RIC9"/>
<name>A0A0E3RIC9_METMZ</name>
<dbReference type="HOGENOM" id="CLU_2519787_0_0_2"/>
<protein>
    <submittedName>
        <fullName evidence="1">Uncharacterized protein</fullName>
    </submittedName>
</protein>
<dbReference type="EMBL" id="CP009512">
    <property type="protein sequence ID" value="AKB64225.1"/>
    <property type="molecule type" value="Genomic_DNA"/>
</dbReference>
<dbReference type="STRING" id="213585.MSMAS_1029"/>
<proteinExistence type="predicted"/>
<dbReference type="KEGG" id="mmj:MSMAS_1029"/>
<reference evidence="1 2" key="1">
    <citation type="submission" date="2014-07" db="EMBL/GenBank/DDBJ databases">
        <title>Methanogenic archaea and the global carbon cycle.</title>
        <authorList>
            <person name="Henriksen J.R."/>
            <person name="Luke J."/>
            <person name="Reinhart S."/>
            <person name="Benedict M.N."/>
            <person name="Youngblut N.D."/>
            <person name="Metcalf M.E."/>
            <person name="Whitaker R.J."/>
            <person name="Metcalf W.W."/>
        </authorList>
    </citation>
    <scope>NUCLEOTIDE SEQUENCE [LARGE SCALE GENOMIC DNA]</scope>
    <source>
        <strain evidence="1 2">S-6</strain>
    </source>
</reference>
<dbReference type="Proteomes" id="UP000033097">
    <property type="component" value="Chromosome"/>
</dbReference>
<sequence>MSTVRVISLSPNRNYASFYNKVIQRNFLLVEKKQDLRSLIGKREHKLVRLEFYFLVVAGRPELNRNYLRKNYSEVFSTFQQSES</sequence>